<protein>
    <recommendedName>
        <fullName evidence="1">Dipeptidase</fullName>
        <ecNumber evidence="1">3.4.13.19</ecNumber>
    </recommendedName>
</protein>
<evidence type="ECO:0000256" key="2">
    <source>
        <dbReference type="SAM" id="MobiDB-lite"/>
    </source>
</evidence>
<keyword evidence="1" id="KW-0482">Metalloprotease</keyword>
<keyword evidence="5" id="KW-1185">Reference proteome</keyword>
<comment type="similarity">
    <text evidence="1">Belongs to the metallo-dependent hydrolases superfamily. Peptidase M19 family.</text>
</comment>
<feature type="region of interest" description="Disordered" evidence="2">
    <location>
        <begin position="236"/>
        <end position="265"/>
    </location>
</feature>
<keyword evidence="1" id="KW-0645">Protease</keyword>
<dbReference type="SUPFAM" id="SSF51556">
    <property type="entry name" value="Metallo-dependent hydrolases"/>
    <property type="match status" value="1"/>
</dbReference>
<feature type="region of interest" description="Disordered" evidence="2">
    <location>
        <begin position="301"/>
        <end position="325"/>
    </location>
</feature>
<dbReference type="GO" id="GO:0098552">
    <property type="term" value="C:side of membrane"/>
    <property type="evidence" value="ECO:0007669"/>
    <property type="project" value="UniProtKB-KW"/>
</dbReference>
<comment type="catalytic activity">
    <reaction evidence="1">
        <text>an L-aminoacyl-L-amino acid + H2O = 2 an L-alpha-amino acid</text>
        <dbReference type="Rhea" id="RHEA:48940"/>
        <dbReference type="ChEBI" id="CHEBI:15377"/>
        <dbReference type="ChEBI" id="CHEBI:59869"/>
        <dbReference type="ChEBI" id="CHEBI:77460"/>
        <dbReference type="EC" id="3.4.13.19"/>
    </reaction>
</comment>
<keyword evidence="1" id="KW-0224">Dipeptidase</keyword>
<keyword evidence="1" id="KW-0449">Lipoprotein</keyword>
<keyword evidence="1" id="KW-0378">Hydrolase</keyword>
<comment type="subunit">
    <text evidence="1">Homodimer; disulfide-linked.</text>
</comment>
<keyword evidence="1" id="KW-0325">Glycoprotein</keyword>
<proteinExistence type="inferred from homology"/>
<dbReference type="InParanoid" id="A0A7R8UID0"/>
<evidence type="ECO:0000256" key="3">
    <source>
        <dbReference type="SAM" id="Phobius"/>
    </source>
</evidence>
<dbReference type="GO" id="GO:0070573">
    <property type="term" value="F:metallodipeptidase activity"/>
    <property type="evidence" value="ECO:0007669"/>
    <property type="project" value="InterPro"/>
</dbReference>
<name>A0A7R8UID0_HERIL</name>
<dbReference type="EC" id="3.4.13.19" evidence="1"/>
<keyword evidence="1" id="KW-0479">Metal-binding</keyword>
<dbReference type="AlphaFoldDB" id="A0A7R8UID0"/>
<feature type="transmembrane region" description="Helical" evidence="3">
    <location>
        <begin position="335"/>
        <end position="360"/>
    </location>
</feature>
<dbReference type="Pfam" id="PF01244">
    <property type="entry name" value="Peptidase_M19"/>
    <property type="match status" value="1"/>
</dbReference>
<dbReference type="GO" id="GO:0046872">
    <property type="term" value="F:metal ion binding"/>
    <property type="evidence" value="ECO:0007669"/>
    <property type="project" value="UniProtKB-UniRule"/>
</dbReference>
<reference evidence="4 5" key="1">
    <citation type="submission" date="2020-11" db="EMBL/GenBank/DDBJ databases">
        <authorList>
            <person name="Wallbank WR R."/>
            <person name="Pardo Diaz C."/>
            <person name="Kozak K."/>
            <person name="Martin S."/>
            <person name="Jiggins C."/>
            <person name="Moest M."/>
            <person name="Warren A I."/>
            <person name="Generalovic N T."/>
            <person name="Byers J.R.P. K."/>
            <person name="Montejo-Kovacevich G."/>
            <person name="Yen C E."/>
        </authorList>
    </citation>
    <scope>NUCLEOTIDE SEQUENCE [LARGE SCALE GENOMIC DNA]</scope>
</reference>
<accession>A0A7R8UID0</accession>
<keyword evidence="3" id="KW-0472">Membrane</keyword>
<feature type="compositionally biased region" description="Gly residues" evidence="2">
    <location>
        <begin position="236"/>
        <end position="252"/>
    </location>
</feature>
<keyword evidence="1" id="KW-1015">Disulfide bond</keyword>
<dbReference type="Gene3D" id="3.20.20.140">
    <property type="entry name" value="Metal-dependent hydrolases"/>
    <property type="match status" value="1"/>
</dbReference>
<dbReference type="InterPro" id="IPR008257">
    <property type="entry name" value="Pept_M19"/>
</dbReference>
<keyword evidence="3" id="KW-1133">Transmembrane helix</keyword>
<sequence length="741" mass="80082">MDVRPLNYFEQAPDEMCKFELFGLTNASMVPVMITMTPAAAAAIGIQKQPQPQAVPLGSVPGATTITAAGLSIPVASQIPIQTTHATAAGSIPIVPANYSREHLQQLNTSSGSGGDDIGGGVIFQKSDYDHHYYPYHQYQHHPLLATQHYPPPQQHQANLLQTKPLHCGETTTIPTPTPQMISSSTSCIPKPFNGTEDPVGGESGCNTYEGGSLMSGGCGAGCTALIIGIGIGGGGGSSSASGGGNNVGGSSGSARLTAEDESKKPPCKCTYMSFENFADYQTTGFGGLPDVTEHSNIRRSITRQDSLANSESTDAASLQKSKKQIKPAPSKRKYCVFSFSVIVTLMLIAIVAILLYQFLLRTPNRNSHDQRLKIVRKILKDIPLIDGHNNLAWNIRKYSHNSLDILDRTHKDVEEASIWQRPWWSQTDIPRLKEGLVGAQVWSVYVPCEAQGLDAVQIALEQIDIIHRFAEQYPKELTLAASSQEILAAHQKGQLASLIGIEGGHALGSSLGVLRSLHSLGARYVTLTNQCDTSWAGSSSMSMDKGLSAFGKAIIKEMNRLGMMIDLSHSSDATVRDVLELTRAPVIFSNSVARSICNSSRNIPDQILRAVADNGGLIMISFDSQHVSCDETSTLHDVIAHIKYIRSIAGIQHIGIGARYDGMQSPPVGLEDVSKYPNLLATLLEDSNWSEEDISMLAGRNFLRVLSSVENVRDYWKRAAIPPLEVTEPLKKSQCTYMSS</sequence>
<keyword evidence="1" id="KW-0336">GPI-anchor</keyword>
<evidence type="ECO:0000256" key="1">
    <source>
        <dbReference type="RuleBase" id="RU341113"/>
    </source>
</evidence>
<comment type="subcellular location">
    <subcellularLocation>
        <location evidence="1">Membrane</location>
        <topology evidence="1">Lipid-anchor</topology>
        <topology evidence="1">GPI-anchor</topology>
    </subcellularLocation>
</comment>
<dbReference type="CDD" id="cd01301">
    <property type="entry name" value="rDP_like"/>
    <property type="match status" value="1"/>
</dbReference>
<comment type="cofactor">
    <cofactor evidence="1">
        <name>Zn(2+)</name>
        <dbReference type="ChEBI" id="CHEBI:29105"/>
    </cofactor>
</comment>
<keyword evidence="1" id="KW-0862">Zinc</keyword>
<evidence type="ECO:0000313" key="4">
    <source>
        <dbReference type="EMBL" id="CAD7081199.1"/>
    </source>
</evidence>
<dbReference type="Proteomes" id="UP000594454">
    <property type="component" value="Chromosome 2"/>
</dbReference>
<dbReference type="PANTHER" id="PTHR10443:SF12">
    <property type="entry name" value="DIPEPTIDASE"/>
    <property type="match status" value="1"/>
</dbReference>
<dbReference type="GO" id="GO:0006508">
    <property type="term" value="P:proteolysis"/>
    <property type="evidence" value="ECO:0007669"/>
    <property type="project" value="UniProtKB-KW"/>
</dbReference>
<evidence type="ECO:0000313" key="5">
    <source>
        <dbReference type="Proteomes" id="UP000594454"/>
    </source>
</evidence>
<organism evidence="4 5">
    <name type="scientific">Hermetia illucens</name>
    <name type="common">Black soldier fly</name>
    <dbReference type="NCBI Taxonomy" id="343691"/>
    <lineage>
        <taxon>Eukaryota</taxon>
        <taxon>Metazoa</taxon>
        <taxon>Ecdysozoa</taxon>
        <taxon>Arthropoda</taxon>
        <taxon>Hexapoda</taxon>
        <taxon>Insecta</taxon>
        <taxon>Pterygota</taxon>
        <taxon>Neoptera</taxon>
        <taxon>Endopterygota</taxon>
        <taxon>Diptera</taxon>
        <taxon>Brachycera</taxon>
        <taxon>Stratiomyomorpha</taxon>
        <taxon>Stratiomyidae</taxon>
        <taxon>Hermetiinae</taxon>
        <taxon>Hermetia</taxon>
    </lineage>
</organism>
<keyword evidence="3" id="KW-0812">Transmembrane</keyword>
<dbReference type="OrthoDB" id="445695at2759"/>
<feature type="compositionally biased region" description="Polar residues" evidence="2">
    <location>
        <begin position="304"/>
        <end position="320"/>
    </location>
</feature>
<gene>
    <name evidence="4" type="ORF">HERILL_LOCUS4319</name>
</gene>
<dbReference type="InterPro" id="IPR032466">
    <property type="entry name" value="Metal_Hydrolase"/>
</dbReference>
<dbReference type="PANTHER" id="PTHR10443">
    <property type="entry name" value="MICROSOMAL DIPEPTIDASE"/>
    <property type="match status" value="1"/>
</dbReference>
<dbReference type="EMBL" id="LR899010">
    <property type="protein sequence ID" value="CAD7081199.1"/>
    <property type="molecule type" value="Genomic_DNA"/>
</dbReference>
<dbReference type="PROSITE" id="PS51365">
    <property type="entry name" value="RENAL_DIPEPTIDASE_2"/>
    <property type="match status" value="1"/>
</dbReference>